<dbReference type="PRINTS" id="PR00320">
    <property type="entry name" value="GPROTEINBRPT"/>
</dbReference>
<dbReference type="PROSITE" id="PS50082">
    <property type="entry name" value="WD_REPEATS_2"/>
    <property type="match status" value="3"/>
</dbReference>
<dbReference type="GO" id="GO:0005634">
    <property type="term" value="C:nucleus"/>
    <property type="evidence" value="ECO:0007669"/>
    <property type="project" value="TreeGrafter"/>
</dbReference>
<feature type="compositionally biased region" description="Basic and acidic residues" evidence="4">
    <location>
        <begin position="109"/>
        <end position="119"/>
    </location>
</feature>
<dbReference type="Pfam" id="PF00400">
    <property type="entry name" value="WD40"/>
    <property type="match status" value="4"/>
</dbReference>
<dbReference type="InterPro" id="IPR036322">
    <property type="entry name" value="WD40_repeat_dom_sf"/>
</dbReference>
<organism evidence="5 6">
    <name type="scientific">Chlamydomonas eustigma</name>
    <dbReference type="NCBI Taxonomy" id="1157962"/>
    <lineage>
        <taxon>Eukaryota</taxon>
        <taxon>Viridiplantae</taxon>
        <taxon>Chlorophyta</taxon>
        <taxon>core chlorophytes</taxon>
        <taxon>Chlorophyceae</taxon>
        <taxon>CS clade</taxon>
        <taxon>Chlamydomonadales</taxon>
        <taxon>Chlamydomonadaceae</taxon>
        <taxon>Chlamydomonas</taxon>
    </lineage>
</organism>
<protein>
    <submittedName>
        <fullName evidence="5">Uncharacterized protein</fullName>
    </submittedName>
</protein>
<dbReference type="InterPro" id="IPR001680">
    <property type="entry name" value="WD40_rpt"/>
</dbReference>
<evidence type="ECO:0000256" key="3">
    <source>
        <dbReference type="PROSITE-ProRule" id="PRU00221"/>
    </source>
</evidence>
<dbReference type="PROSITE" id="PS50294">
    <property type="entry name" value="WD_REPEATS_REGION"/>
    <property type="match status" value="2"/>
</dbReference>
<dbReference type="PANTHER" id="PTHR16017:SF0">
    <property type="entry name" value="WD REPEAT-CONTAINING PROTEIN 70"/>
    <property type="match status" value="1"/>
</dbReference>
<dbReference type="InterPro" id="IPR051858">
    <property type="entry name" value="WD_repeat_GAD-1"/>
</dbReference>
<keyword evidence="6" id="KW-1185">Reference proteome</keyword>
<comment type="caution">
    <text evidence="5">The sequence shown here is derived from an EMBL/GenBank/DDBJ whole genome shotgun (WGS) entry which is preliminary data.</text>
</comment>
<feature type="repeat" description="WD" evidence="3">
    <location>
        <begin position="490"/>
        <end position="524"/>
    </location>
</feature>
<feature type="region of interest" description="Disordered" evidence="4">
    <location>
        <begin position="109"/>
        <end position="240"/>
    </location>
</feature>
<proteinExistence type="predicted"/>
<keyword evidence="2" id="KW-0677">Repeat</keyword>
<feature type="repeat" description="WD" evidence="3">
    <location>
        <begin position="370"/>
        <end position="403"/>
    </location>
</feature>
<dbReference type="InterPro" id="IPR015943">
    <property type="entry name" value="WD40/YVTN_repeat-like_dom_sf"/>
</dbReference>
<evidence type="ECO:0000313" key="6">
    <source>
        <dbReference type="Proteomes" id="UP000232323"/>
    </source>
</evidence>
<sequence>MDVNDDDEELAALRAQRAERMGGSAGLAELRAQQSRASAAAVASSQYYVNSDGKPASGEAELQGEESETEEDQPAVEGFVEDVELMHEELRSQLPMSFGAQEVKVTKPEVIHDKFKRDASSANPSVGPPKPPGFGPPRPPGSGGSFGPPRPESVGSTRPAGQTGAWREVGADEGNEERNDRVGQEQGFEKDSENQVGPPMPSDIEENEEEAIAGPPGPTYGKEVAGDNDDDDDDDDDDDMDYRMVAAGREEEDAEIDPWLLPITHEVSLSGHTRAVTALDVEHSGSRVVTGGLDYMIRIYDFNGMKSDMKPFRELEAQEGHPVHAVSWSPTGDAFIVITGSSKAKVYDRDGHTLGEFIRGDMYIRDMKNTKGHVSGLCGGQWHPTDRFTAMTCSEDGTVRIWDTHNIMQKTVIKPNLAKPVRTSVTACRYSYDGKLIAAGLSDGSIQMWGVSGKFGTSAAVGQILPPAPQMVEKQGWSYVSRPNQIARAAHAANEEITGLTFSKDGVTLLSRGMDATLKIWDVRKFTKPVRVIGDLPCAYSNTMCIFSPDEQLVLTGVTTGNPQDETGALAIFNRSNGELVRKLGMPGSVTALAWHSRLNQILVGAGNRKGGFTRLLYDPSFSERGALLAAARVPRRANPFDYQPPLLVREWDPNKKRRRDQAAQLDKSDPKARRPDPGMLAGVGRDAGKAKLGTCSKTLLTQHILKTKGKLNSVDETEDPRQALLKHADKKDEFSLFTKAYAQTQPKPIFAEEEKDEEEDE</sequence>
<dbReference type="GO" id="GO:0035861">
    <property type="term" value="C:site of double-strand break"/>
    <property type="evidence" value="ECO:0007669"/>
    <property type="project" value="TreeGrafter"/>
</dbReference>
<dbReference type="InterPro" id="IPR020472">
    <property type="entry name" value="WD40_PAC1"/>
</dbReference>
<feature type="compositionally biased region" description="Acidic residues" evidence="4">
    <location>
        <begin position="62"/>
        <end position="75"/>
    </location>
</feature>
<gene>
    <name evidence="5" type="ORF">CEUSTIGMA_g1261.t1</name>
</gene>
<accession>A0A250WTF7</accession>
<feature type="compositionally biased region" description="Acidic residues" evidence="4">
    <location>
        <begin position="226"/>
        <end position="240"/>
    </location>
</feature>
<evidence type="ECO:0000256" key="1">
    <source>
        <dbReference type="ARBA" id="ARBA00022574"/>
    </source>
</evidence>
<evidence type="ECO:0000256" key="2">
    <source>
        <dbReference type="ARBA" id="ARBA00022737"/>
    </source>
</evidence>
<dbReference type="Proteomes" id="UP000232323">
    <property type="component" value="Unassembled WGS sequence"/>
</dbReference>
<name>A0A250WTF7_9CHLO</name>
<evidence type="ECO:0000256" key="4">
    <source>
        <dbReference type="SAM" id="MobiDB-lite"/>
    </source>
</evidence>
<dbReference type="AlphaFoldDB" id="A0A250WTF7"/>
<dbReference type="EMBL" id="BEGY01000005">
    <property type="protein sequence ID" value="GAX73810.1"/>
    <property type="molecule type" value="Genomic_DNA"/>
</dbReference>
<dbReference type="STRING" id="1157962.A0A250WTF7"/>
<feature type="region of interest" description="Disordered" evidence="4">
    <location>
        <begin position="46"/>
        <end position="75"/>
    </location>
</feature>
<feature type="compositionally biased region" description="Basic and acidic residues" evidence="4">
    <location>
        <begin position="176"/>
        <end position="193"/>
    </location>
</feature>
<keyword evidence="1 3" id="KW-0853">WD repeat</keyword>
<dbReference type="PANTHER" id="PTHR16017">
    <property type="entry name" value="GASTRULATION DEFECTIVE PROTEIN 1-RELATED"/>
    <property type="match status" value="1"/>
</dbReference>
<dbReference type="OrthoDB" id="10264376at2759"/>
<feature type="compositionally biased region" description="Basic and acidic residues" evidence="4">
    <location>
        <begin position="667"/>
        <end position="677"/>
    </location>
</feature>
<reference evidence="5 6" key="1">
    <citation type="submission" date="2017-08" db="EMBL/GenBank/DDBJ databases">
        <title>Acidophilic green algal genome provides insights into adaptation to an acidic environment.</title>
        <authorList>
            <person name="Hirooka S."/>
            <person name="Hirose Y."/>
            <person name="Kanesaki Y."/>
            <person name="Higuchi S."/>
            <person name="Fujiwara T."/>
            <person name="Onuma R."/>
            <person name="Era A."/>
            <person name="Ohbayashi R."/>
            <person name="Uzuka A."/>
            <person name="Nozaki H."/>
            <person name="Yoshikawa H."/>
            <person name="Miyagishima S.Y."/>
        </authorList>
    </citation>
    <scope>NUCLEOTIDE SEQUENCE [LARGE SCALE GENOMIC DNA]</scope>
    <source>
        <strain evidence="5 6">NIES-2499</strain>
    </source>
</reference>
<feature type="compositionally biased region" description="Pro residues" evidence="4">
    <location>
        <begin position="126"/>
        <end position="140"/>
    </location>
</feature>
<dbReference type="SMART" id="SM00320">
    <property type="entry name" value="WD40"/>
    <property type="match status" value="6"/>
</dbReference>
<dbReference type="SUPFAM" id="SSF50978">
    <property type="entry name" value="WD40 repeat-like"/>
    <property type="match status" value="1"/>
</dbReference>
<evidence type="ECO:0000313" key="5">
    <source>
        <dbReference type="EMBL" id="GAX73810.1"/>
    </source>
</evidence>
<feature type="region of interest" description="Disordered" evidence="4">
    <location>
        <begin position="646"/>
        <end position="686"/>
    </location>
</feature>
<dbReference type="Gene3D" id="2.130.10.10">
    <property type="entry name" value="YVTN repeat-like/Quinoprotein amine dehydrogenase"/>
    <property type="match status" value="2"/>
</dbReference>
<feature type="repeat" description="WD" evidence="3">
    <location>
        <begin position="269"/>
        <end position="310"/>
    </location>
</feature>